<accession>A0AAV3XJG3</accession>
<evidence type="ECO:0008006" key="4">
    <source>
        <dbReference type="Google" id="ProtNLM"/>
    </source>
</evidence>
<organism evidence="2 3">
    <name type="scientific">Microseira wollei NIES-4236</name>
    <dbReference type="NCBI Taxonomy" id="2530354"/>
    <lineage>
        <taxon>Bacteria</taxon>
        <taxon>Bacillati</taxon>
        <taxon>Cyanobacteriota</taxon>
        <taxon>Cyanophyceae</taxon>
        <taxon>Oscillatoriophycideae</taxon>
        <taxon>Aerosakkonematales</taxon>
        <taxon>Aerosakkonemataceae</taxon>
        <taxon>Microseira</taxon>
    </lineage>
</organism>
<evidence type="ECO:0000313" key="2">
    <source>
        <dbReference type="EMBL" id="GET42035.1"/>
    </source>
</evidence>
<name>A0AAV3XJG3_9CYAN</name>
<dbReference type="RefSeq" id="WP_226588931.1">
    <property type="nucleotide sequence ID" value="NZ_BLAY01000145.1"/>
</dbReference>
<reference evidence="2" key="1">
    <citation type="submission" date="2019-10" db="EMBL/GenBank/DDBJ databases">
        <title>Draft genome sequece of Microseira wollei NIES-4236.</title>
        <authorList>
            <person name="Yamaguchi H."/>
            <person name="Suzuki S."/>
            <person name="Kawachi M."/>
        </authorList>
    </citation>
    <scope>NUCLEOTIDE SEQUENCE</scope>
    <source>
        <strain evidence="2">NIES-4236</strain>
    </source>
</reference>
<gene>
    <name evidence="2" type="ORF">MiSe_68490</name>
</gene>
<feature type="region of interest" description="Disordered" evidence="1">
    <location>
        <begin position="44"/>
        <end position="65"/>
    </location>
</feature>
<evidence type="ECO:0000313" key="3">
    <source>
        <dbReference type="Proteomes" id="UP001050975"/>
    </source>
</evidence>
<keyword evidence="3" id="KW-1185">Reference proteome</keyword>
<proteinExistence type="predicted"/>
<dbReference type="EMBL" id="BLAY01000145">
    <property type="protein sequence ID" value="GET42035.1"/>
    <property type="molecule type" value="Genomic_DNA"/>
</dbReference>
<dbReference type="AlphaFoldDB" id="A0AAV3XJG3"/>
<sequence length="65" mass="7570">MSTQDQARALMMRHHHWIKNRQQAMLGRAAAEFHLSVDDEYWTHTQGKPEPSFRASYDRSNAALS</sequence>
<comment type="caution">
    <text evidence="2">The sequence shown here is derived from an EMBL/GenBank/DDBJ whole genome shotgun (WGS) entry which is preliminary data.</text>
</comment>
<protein>
    <recommendedName>
        <fullName evidence="4">Glutamine synthetase inactivating factor IF7</fullName>
    </recommendedName>
</protein>
<dbReference type="Proteomes" id="UP001050975">
    <property type="component" value="Unassembled WGS sequence"/>
</dbReference>
<evidence type="ECO:0000256" key="1">
    <source>
        <dbReference type="SAM" id="MobiDB-lite"/>
    </source>
</evidence>